<proteinExistence type="predicted"/>
<feature type="region of interest" description="Disordered" evidence="1">
    <location>
        <begin position="28"/>
        <end position="52"/>
    </location>
</feature>
<feature type="non-terminal residue" evidence="2">
    <location>
        <position position="1"/>
    </location>
</feature>
<dbReference type="AlphaFoldDB" id="A0A7X6D392"/>
<accession>A0A7X6D392</accession>
<comment type="caution">
    <text evidence="2">The sequence shown here is derived from an EMBL/GenBank/DDBJ whole genome shotgun (WGS) entry which is preliminary data.</text>
</comment>
<dbReference type="Proteomes" id="UP000578686">
    <property type="component" value="Unassembled WGS sequence"/>
</dbReference>
<keyword evidence="3" id="KW-1185">Reference proteome</keyword>
<reference evidence="2 3" key="1">
    <citation type="submission" date="2020-03" db="EMBL/GenBank/DDBJ databases">
        <title>Draft genome of Streptomyces sp. ventii, isolated from the Axial Seamount in the Pacific Ocean, and resequencing of the two type strains Streptomyces lonarensis strain NCL 716 and Streptomyces bohaiensis strain 11A07.</title>
        <authorList>
            <person name="Loughran R.M."/>
            <person name="Pfannmuller K.M."/>
            <person name="Wasson B.J."/>
            <person name="Deadmond M.C."/>
            <person name="Paddock B.E."/>
            <person name="Koyack M.J."/>
            <person name="Gallegos D.A."/>
            <person name="Mitchell E.A."/>
            <person name="Ushijima B."/>
            <person name="Saw J.H."/>
            <person name="Mcphail K.L."/>
            <person name="Videau P."/>
        </authorList>
    </citation>
    <scope>NUCLEOTIDE SEQUENCE [LARGE SCALE GENOMIC DNA]</scope>
    <source>
        <strain evidence="2 3">NCL716</strain>
    </source>
</reference>
<evidence type="ECO:0000256" key="1">
    <source>
        <dbReference type="SAM" id="MobiDB-lite"/>
    </source>
</evidence>
<dbReference type="EMBL" id="JAAVJD010000155">
    <property type="protein sequence ID" value="NJQ07374.1"/>
    <property type="molecule type" value="Genomic_DNA"/>
</dbReference>
<gene>
    <name evidence="2" type="ORF">HCN56_17720</name>
</gene>
<name>A0A7X6D392_9ACTN</name>
<sequence length="52" mass="5960">LENWDVALEPQTAPRPLREVHRDVQRMNDIRRAADLPVPRRATGGHAPRRAP</sequence>
<evidence type="ECO:0000313" key="3">
    <source>
        <dbReference type="Proteomes" id="UP000578686"/>
    </source>
</evidence>
<protein>
    <submittedName>
        <fullName evidence="2">Uncharacterized protein</fullName>
    </submittedName>
</protein>
<evidence type="ECO:0000313" key="2">
    <source>
        <dbReference type="EMBL" id="NJQ07374.1"/>
    </source>
</evidence>
<organism evidence="2 3">
    <name type="scientific">Streptomyces lonarensis</name>
    <dbReference type="NCBI Taxonomy" id="700599"/>
    <lineage>
        <taxon>Bacteria</taxon>
        <taxon>Bacillati</taxon>
        <taxon>Actinomycetota</taxon>
        <taxon>Actinomycetes</taxon>
        <taxon>Kitasatosporales</taxon>
        <taxon>Streptomycetaceae</taxon>
        <taxon>Streptomyces</taxon>
    </lineage>
</organism>